<feature type="region of interest" description="Disordered" evidence="2">
    <location>
        <begin position="443"/>
        <end position="488"/>
    </location>
</feature>
<dbReference type="OrthoDB" id="809632at2759"/>
<dbReference type="PANTHER" id="PTHR43205">
    <property type="entry name" value="PROSTAGLANDIN REDUCTASE"/>
    <property type="match status" value="1"/>
</dbReference>
<name>A0A5A7NZR5_STRAF</name>
<feature type="domain" description="KIB1-4 beta-propeller" evidence="4">
    <location>
        <begin position="521"/>
        <end position="663"/>
    </location>
</feature>
<feature type="domain" description="KIB1-4 beta-propeller" evidence="4">
    <location>
        <begin position="144"/>
        <end position="258"/>
    </location>
</feature>
<dbReference type="SUPFAM" id="SSF48371">
    <property type="entry name" value="ARM repeat"/>
    <property type="match status" value="1"/>
</dbReference>
<dbReference type="Pfam" id="PF03478">
    <property type="entry name" value="Beta-prop_KIB1-4"/>
    <property type="match status" value="2"/>
</dbReference>
<dbReference type="AlphaFoldDB" id="A0A5A7NZR5"/>
<dbReference type="Pfam" id="PF00107">
    <property type="entry name" value="ADH_zinc_N"/>
    <property type="match status" value="1"/>
</dbReference>
<comment type="caution">
    <text evidence="5">The sequence shown here is derived from an EMBL/GenBank/DDBJ whole genome shotgun (WGS) entry which is preliminary data.</text>
</comment>
<proteinExistence type="predicted"/>
<evidence type="ECO:0000256" key="2">
    <source>
        <dbReference type="SAM" id="MobiDB-lite"/>
    </source>
</evidence>
<protein>
    <submittedName>
        <fullName evidence="5">Zinc-binding dehydrogenase family protein</fullName>
    </submittedName>
</protein>
<accession>A0A5A7NZR5</accession>
<dbReference type="GO" id="GO:0016628">
    <property type="term" value="F:oxidoreductase activity, acting on the CH-CH group of donors, NAD or NADP as acceptor"/>
    <property type="evidence" value="ECO:0007669"/>
    <property type="project" value="InterPro"/>
</dbReference>
<evidence type="ECO:0000313" key="6">
    <source>
        <dbReference type="Proteomes" id="UP000325081"/>
    </source>
</evidence>
<dbReference type="Proteomes" id="UP000325081">
    <property type="component" value="Unassembled WGS sequence"/>
</dbReference>
<dbReference type="InterPro" id="IPR016024">
    <property type="entry name" value="ARM-type_fold"/>
</dbReference>
<feature type="region of interest" description="Disordered" evidence="2">
    <location>
        <begin position="52"/>
        <end position="87"/>
    </location>
</feature>
<feature type="compositionally biased region" description="Basic and acidic residues" evidence="2">
    <location>
        <begin position="321"/>
        <end position="332"/>
    </location>
</feature>
<organism evidence="5 6">
    <name type="scientific">Striga asiatica</name>
    <name type="common">Asiatic witchweed</name>
    <name type="synonym">Buchnera asiatica</name>
    <dbReference type="NCBI Taxonomy" id="4170"/>
    <lineage>
        <taxon>Eukaryota</taxon>
        <taxon>Viridiplantae</taxon>
        <taxon>Streptophyta</taxon>
        <taxon>Embryophyta</taxon>
        <taxon>Tracheophyta</taxon>
        <taxon>Spermatophyta</taxon>
        <taxon>Magnoliopsida</taxon>
        <taxon>eudicotyledons</taxon>
        <taxon>Gunneridae</taxon>
        <taxon>Pentapetalae</taxon>
        <taxon>asterids</taxon>
        <taxon>lamiids</taxon>
        <taxon>Lamiales</taxon>
        <taxon>Orobanchaceae</taxon>
        <taxon>Buchnereae</taxon>
        <taxon>Striga</taxon>
    </lineage>
</organism>
<dbReference type="InterPro" id="IPR036291">
    <property type="entry name" value="NAD(P)-bd_dom_sf"/>
</dbReference>
<dbReference type="EMBL" id="BKCP01000669">
    <property type="protein sequence ID" value="GER25990.1"/>
    <property type="molecule type" value="Genomic_DNA"/>
</dbReference>
<feature type="domain" description="Alcohol dehydrogenase-like C-terminal" evidence="3">
    <location>
        <begin position="754"/>
        <end position="861"/>
    </location>
</feature>
<dbReference type="SUPFAM" id="SSF51735">
    <property type="entry name" value="NAD(P)-binding Rossmann-fold domains"/>
    <property type="match status" value="1"/>
</dbReference>
<sequence>MAFSIRAALCSSATTTSSRLSYRNFTGYYNPKLACWKKPSIKFPPRMLGRSNNFSVTMSTSSSRVDDEPQPTRSQPPPTSPWLPKPSPWLMLPPITNKDEDNEGTGTLLEAWDLQDPLSPRMIPMAVSVDKDNYPVASNSDSKESERKRLCKSYRFLVVAEQSDELFHVRRFVEHTNYNDDDHTAPYTTVGFDVHKYIPETESLVYMEHCLQGLALFVGSSNGFALPAEDYPDDLERCCVYYTAPPQWVGGGYDVGFFHCASKSLHPCFYPCDVQIMEKVTNAPIWFSPTPLVRFPFLVRKEGGSLGYNVDPSSSLGQPPTRDERENARQRKEASRGTYRCVYCGFKCDSKTHNGYHSFSYHASLCSPTAAAAATKSLSFINRRTPSRHHLTLLRRTYCAATMTVTCSGSSNPKAAAPLLMLPPALDNNNKKNLVFQFYNSHEDNEEDDDDDDEEEEEDGDGCEEDDEDDGDGDGEEEEDEENDEDDDELYPHLEAWDLQDPISPTMIPMPVCVDKKCYPVAHSCKEEYEYKRYSCCDYQFLVVAEASGQLFHVRRFVKDWMGPKDYYAVDSYYGPKVGMLKDPPPYVSMGFDVHKYDPETGSLVYMDGSLDGLAFFVGTNNGFALPAAECPGLKPDSVYYTEPPQWIHINLMCGGHDVGIFDYKRKDFFPSPCFYPTDVQSAKTTCGPKWFTPFVPCWEEYSLIHESPQLRKVEPNDMPLSYYLGLLGMPGFTAYVCVPKKNEFVFVSAASGAVGQLVGQLAKLHGCYVVGSAGTSQKVDLLKDKLGFDDAFNYREEPDLDAALKRCFPQGIDIYFENVGGPMLEAVLLNMRLHGRIAVCGMVSQHRTYDPQGIKNLFSLDVTGLYKQGKITYLEDMNEGLESGHSAFVGLFSGKNVGNQ</sequence>
<feature type="region of interest" description="Disordered" evidence="2">
    <location>
        <begin position="309"/>
        <end position="332"/>
    </location>
</feature>
<gene>
    <name evidence="5" type="ORF">STAS_01602</name>
</gene>
<evidence type="ECO:0000256" key="1">
    <source>
        <dbReference type="ARBA" id="ARBA00023002"/>
    </source>
</evidence>
<keyword evidence="1" id="KW-0560">Oxidoreductase</keyword>
<dbReference type="PANTHER" id="PTHR43205:SF35">
    <property type="entry name" value="ZINC-BINDING DEHYDROGENASE FAMILY PROTEIN"/>
    <property type="match status" value="1"/>
</dbReference>
<dbReference type="InterPro" id="IPR005174">
    <property type="entry name" value="KIB1-4_b-propeller"/>
</dbReference>
<evidence type="ECO:0000259" key="4">
    <source>
        <dbReference type="Pfam" id="PF03478"/>
    </source>
</evidence>
<evidence type="ECO:0000259" key="3">
    <source>
        <dbReference type="Pfam" id="PF00107"/>
    </source>
</evidence>
<reference evidence="6" key="1">
    <citation type="journal article" date="2019" name="Curr. Biol.">
        <title>Genome Sequence of Striga asiatica Provides Insight into the Evolution of Plant Parasitism.</title>
        <authorList>
            <person name="Yoshida S."/>
            <person name="Kim S."/>
            <person name="Wafula E.K."/>
            <person name="Tanskanen J."/>
            <person name="Kim Y.M."/>
            <person name="Honaas L."/>
            <person name="Yang Z."/>
            <person name="Spallek T."/>
            <person name="Conn C.E."/>
            <person name="Ichihashi Y."/>
            <person name="Cheong K."/>
            <person name="Cui S."/>
            <person name="Der J.P."/>
            <person name="Gundlach H."/>
            <person name="Jiao Y."/>
            <person name="Hori C."/>
            <person name="Ishida J.K."/>
            <person name="Kasahara H."/>
            <person name="Kiba T."/>
            <person name="Kim M.S."/>
            <person name="Koo N."/>
            <person name="Laohavisit A."/>
            <person name="Lee Y.H."/>
            <person name="Lumba S."/>
            <person name="McCourt P."/>
            <person name="Mortimer J.C."/>
            <person name="Mutuku J.M."/>
            <person name="Nomura T."/>
            <person name="Sasaki-Sekimoto Y."/>
            <person name="Seto Y."/>
            <person name="Wang Y."/>
            <person name="Wakatake T."/>
            <person name="Sakakibara H."/>
            <person name="Demura T."/>
            <person name="Yamaguchi S."/>
            <person name="Yoneyama K."/>
            <person name="Manabe R.I."/>
            <person name="Nelson D.C."/>
            <person name="Schulman A.H."/>
            <person name="Timko M.P."/>
            <person name="dePamphilis C.W."/>
            <person name="Choi D."/>
            <person name="Shirasu K."/>
        </authorList>
    </citation>
    <scope>NUCLEOTIDE SEQUENCE [LARGE SCALE GENOMIC DNA]</scope>
    <source>
        <strain evidence="6">cv. UVA1</strain>
    </source>
</reference>
<keyword evidence="6" id="KW-1185">Reference proteome</keyword>
<feature type="compositionally biased region" description="Acidic residues" evidence="2">
    <location>
        <begin position="444"/>
        <end position="488"/>
    </location>
</feature>
<evidence type="ECO:0000313" key="5">
    <source>
        <dbReference type="EMBL" id="GER25990.1"/>
    </source>
</evidence>
<feature type="compositionally biased region" description="Pro residues" evidence="2">
    <location>
        <begin position="74"/>
        <end position="87"/>
    </location>
</feature>
<dbReference type="Gene3D" id="3.40.50.720">
    <property type="entry name" value="NAD(P)-binding Rossmann-like Domain"/>
    <property type="match status" value="1"/>
</dbReference>
<dbReference type="InterPro" id="IPR013149">
    <property type="entry name" value="ADH-like_C"/>
</dbReference>
<dbReference type="FunFam" id="3.40.50.720:FF:000121">
    <property type="entry name" value="Prostaglandin reductase 2"/>
    <property type="match status" value="1"/>
</dbReference>
<dbReference type="InterPro" id="IPR045010">
    <property type="entry name" value="MDR_fam"/>
</dbReference>
<feature type="compositionally biased region" description="Polar residues" evidence="2">
    <location>
        <begin position="52"/>
        <end position="63"/>
    </location>
</feature>
<feature type="non-terminal residue" evidence="5">
    <location>
        <position position="901"/>
    </location>
</feature>